<dbReference type="PANTHER" id="PTHR15020">
    <property type="entry name" value="FLAVIN REDUCTASE-RELATED"/>
    <property type="match status" value="1"/>
</dbReference>
<evidence type="ECO:0000259" key="1">
    <source>
        <dbReference type="Pfam" id="PF13460"/>
    </source>
</evidence>
<evidence type="ECO:0000313" key="2">
    <source>
        <dbReference type="EMBL" id="SMG44727.1"/>
    </source>
</evidence>
<protein>
    <submittedName>
        <fullName evidence="2">NAD(P)H-binding</fullName>
    </submittedName>
</protein>
<dbReference type="Proteomes" id="UP000193244">
    <property type="component" value="Unassembled WGS sequence"/>
</dbReference>
<keyword evidence="3" id="KW-1185">Reference proteome</keyword>
<reference evidence="3" key="1">
    <citation type="submission" date="2017-04" db="EMBL/GenBank/DDBJ databases">
        <authorList>
            <person name="Varghese N."/>
            <person name="Submissions S."/>
        </authorList>
    </citation>
    <scope>NUCLEOTIDE SEQUENCE [LARGE SCALE GENOMIC DNA]</scope>
    <source>
        <strain evidence="3">VKM Ac-2510</strain>
    </source>
</reference>
<evidence type="ECO:0000313" key="3">
    <source>
        <dbReference type="Proteomes" id="UP000193244"/>
    </source>
</evidence>
<dbReference type="PANTHER" id="PTHR15020:SF50">
    <property type="entry name" value="UPF0659 PROTEIN YMR090W"/>
    <property type="match status" value="1"/>
</dbReference>
<dbReference type="EMBL" id="FXAY01000005">
    <property type="protein sequence ID" value="SMG44727.1"/>
    <property type="molecule type" value="Genomic_DNA"/>
</dbReference>
<dbReference type="STRING" id="150121.SAMN06296010_2914"/>
<dbReference type="SUPFAM" id="SSF51735">
    <property type="entry name" value="NAD(P)-binding Rossmann-fold domains"/>
    <property type="match status" value="1"/>
</dbReference>
<dbReference type="InterPro" id="IPR036291">
    <property type="entry name" value="NAD(P)-bd_dom_sf"/>
</dbReference>
<feature type="domain" description="NAD(P)-binding" evidence="1">
    <location>
        <begin position="3"/>
        <end position="185"/>
    </location>
</feature>
<name>A0A1X7KV32_9MICO</name>
<dbReference type="OrthoDB" id="4248066at2"/>
<gene>
    <name evidence="2" type="ORF">SAMN06296010_2914</name>
</gene>
<accession>A0A1X7KV32</accession>
<dbReference type="AlphaFoldDB" id="A0A1X7KV32"/>
<proteinExistence type="predicted"/>
<dbReference type="Pfam" id="PF13460">
    <property type="entry name" value="NAD_binding_10"/>
    <property type="match status" value="1"/>
</dbReference>
<organism evidence="2 3">
    <name type="scientific">Agreia pratensis</name>
    <dbReference type="NCBI Taxonomy" id="150121"/>
    <lineage>
        <taxon>Bacteria</taxon>
        <taxon>Bacillati</taxon>
        <taxon>Actinomycetota</taxon>
        <taxon>Actinomycetes</taxon>
        <taxon>Micrococcales</taxon>
        <taxon>Microbacteriaceae</taxon>
        <taxon>Agreia</taxon>
    </lineage>
</organism>
<dbReference type="Gene3D" id="3.40.50.720">
    <property type="entry name" value="NAD(P)-binding Rossmann-like Domain"/>
    <property type="match status" value="1"/>
</dbReference>
<dbReference type="InterPro" id="IPR016040">
    <property type="entry name" value="NAD(P)-bd_dom"/>
</dbReference>
<sequence length="214" mass="23172">MFGITGRVGRLLASRLRARGVPVSGLVRTPRQAATLEGAEISTVVGDLATATTEELEAMITNCDVVVYAAGSNAGPQGVTDDIDLVALGRVAEAVERVRGMRLILLSVLPEAWRERSLSDDEEHYFAVKKRAEVRLTRRDINWVILRPSLLTDDSGTGKVSLGPAEEHGEIPRDDVAAVLEELVFDSTIDRQILELNEGQVPIVEAVRAYASDA</sequence>